<dbReference type="AlphaFoldDB" id="A0A316WAZ4"/>
<evidence type="ECO:0000313" key="3">
    <source>
        <dbReference type="EMBL" id="PWN58562.1"/>
    </source>
</evidence>
<dbReference type="PANTHER" id="PTHR22855">
    <property type="entry name" value="ACETYL, PROPIONYL, PYRUVATE, AND GLUTACONYL CARBOXYLASE-RELATED"/>
    <property type="match status" value="1"/>
</dbReference>
<proteinExistence type="predicted"/>
<keyword evidence="4" id="KW-1185">Reference proteome</keyword>
<evidence type="ECO:0000313" key="4">
    <source>
        <dbReference type="Proteomes" id="UP000236182"/>
    </source>
</evidence>
<dbReference type="InterPro" id="IPR045190">
    <property type="entry name" value="MCCB/AccD1-like"/>
</dbReference>
<dbReference type="GO" id="GO:1905202">
    <property type="term" value="C:methylcrotonoyl-CoA carboxylase complex"/>
    <property type="evidence" value="ECO:0007669"/>
    <property type="project" value="TreeGrafter"/>
</dbReference>
<dbReference type="InterPro" id="IPR034733">
    <property type="entry name" value="AcCoA_carboxyl_beta"/>
</dbReference>
<dbReference type="GO" id="GO:0004485">
    <property type="term" value="F:methylcrotonoyl-CoA carboxylase activity"/>
    <property type="evidence" value="ECO:0007669"/>
    <property type="project" value="TreeGrafter"/>
</dbReference>
<sequence>IGRVSGVECVIVANDATVKGGTYFPLTVKKHLRAQEVARKHRLPCISLVDSGGAFLPRQDEVFPDRDHFGRIFYNQATLSAEGIPQIAVVMGSCTAGGAYVPAMADESIIVKEQGTIFLGGPPLVKAATGENISAEDLGGADVHTRI</sequence>
<dbReference type="Gene3D" id="3.90.226.10">
    <property type="entry name" value="2-enoyl-CoA Hydratase, Chain A, domain 1"/>
    <property type="match status" value="1"/>
</dbReference>
<dbReference type="PANTHER" id="PTHR22855:SF13">
    <property type="entry name" value="METHYLCROTONOYL-COA CARBOXYLASE BETA CHAIN, MITOCHONDRIAL"/>
    <property type="match status" value="1"/>
</dbReference>
<gene>
    <name evidence="3" type="ORF">C1638_022120</name>
</gene>
<dbReference type="PROSITE" id="PS50989">
    <property type="entry name" value="COA_CT_CTER"/>
    <property type="match status" value="1"/>
</dbReference>
<accession>A0A316WAZ4</accession>
<dbReference type="Pfam" id="PF01039">
    <property type="entry name" value="Carboxyl_trans"/>
    <property type="match status" value="1"/>
</dbReference>
<comment type="caution">
    <text evidence="3">The sequence shown here is derived from an EMBL/GenBank/DDBJ whole genome shotgun (WGS) entry which is preliminary data.</text>
</comment>
<dbReference type="InterPro" id="IPR029045">
    <property type="entry name" value="ClpP/crotonase-like_dom_sf"/>
</dbReference>
<dbReference type="PROSITE" id="PS50980">
    <property type="entry name" value="COA_CT_NTER"/>
    <property type="match status" value="1"/>
</dbReference>
<feature type="non-terminal residue" evidence="3">
    <location>
        <position position="147"/>
    </location>
</feature>
<evidence type="ECO:0000259" key="2">
    <source>
        <dbReference type="PROSITE" id="PS50989"/>
    </source>
</evidence>
<dbReference type="Proteomes" id="UP000236182">
    <property type="component" value="Unassembled WGS sequence"/>
</dbReference>
<dbReference type="InterPro" id="IPR011763">
    <property type="entry name" value="COA_CT_C"/>
</dbReference>
<reference evidence="3" key="1">
    <citation type="submission" date="2018-04" db="EMBL/GenBank/DDBJ databases">
        <title>Draft Genome Sequences of Chryseobacterium lactis NCTC11390T isolated from milk, Chryseobacterium oncorhynchi 701B-08T from rainbow trout, and Chryseobacterium viscerum 687B-08T from diseased fish.</title>
        <authorList>
            <person name="Jeong J.-J."/>
            <person name="Lee Y.J."/>
            <person name="Pathiraja D."/>
            <person name="Park B."/>
            <person name="Choi I.-G."/>
            <person name="Kim K.D."/>
        </authorList>
    </citation>
    <scope>NUCLEOTIDE SEQUENCE [LARGE SCALE GENOMIC DNA]</scope>
    <source>
        <strain evidence="3">701B-08</strain>
    </source>
</reference>
<dbReference type="InterPro" id="IPR011762">
    <property type="entry name" value="COA_CT_N"/>
</dbReference>
<feature type="domain" description="CoA carboxyltransferase C-terminal" evidence="2">
    <location>
        <begin position="1"/>
        <end position="147"/>
    </location>
</feature>
<feature type="non-terminal residue" evidence="3">
    <location>
        <position position="1"/>
    </location>
</feature>
<dbReference type="SUPFAM" id="SSF52096">
    <property type="entry name" value="ClpP/crotonase"/>
    <property type="match status" value="1"/>
</dbReference>
<organism evidence="3 4">
    <name type="scientific">Chryseobacterium oncorhynchi</name>
    <dbReference type="NCBI Taxonomy" id="741074"/>
    <lineage>
        <taxon>Bacteria</taxon>
        <taxon>Pseudomonadati</taxon>
        <taxon>Bacteroidota</taxon>
        <taxon>Flavobacteriia</taxon>
        <taxon>Flavobacteriales</taxon>
        <taxon>Weeksellaceae</taxon>
        <taxon>Chryseobacterium group</taxon>
        <taxon>Chryseobacterium</taxon>
    </lineage>
</organism>
<dbReference type="EMBL" id="PPEI02000038">
    <property type="protein sequence ID" value="PWN58562.1"/>
    <property type="molecule type" value="Genomic_DNA"/>
</dbReference>
<evidence type="ECO:0000259" key="1">
    <source>
        <dbReference type="PROSITE" id="PS50980"/>
    </source>
</evidence>
<dbReference type="RefSeq" id="WP_369073491.1">
    <property type="nucleotide sequence ID" value="NZ_PPEI02000038.1"/>
</dbReference>
<feature type="domain" description="CoA carboxyltransferase N-terminal" evidence="1">
    <location>
        <begin position="1"/>
        <end position="147"/>
    </location>
</feature>
<dbReference type="GO" id="GO:0006552">
    <property type="term" value="P:L-leucine catabolic process"/>
    <property type="evidence" value="ECO:0007669"/>
    <property type="project" value="TreeGrafter"/>
</dbReference>
<protein>
    <submittedName>
        <fullName evidence="3">Methylcrotonoyl-CoA carboxylase</fullName>
    </submittedName>
</protein>
<name>A0A316WAZ4_9FLAO</name>